<feature type="transmembrane region" description="Helical" evidence="8">
    <location>
        <begin position="78"/>
        <end position="101"/>
    </location>
</feature>
<evidence type="ECO:0000256" key="4">
    <source>
        <dbReference type="ARBA" id="ARBA00022475"/>
    </source>
</evidence>
<name>A0ABU0ZDJ4_9ACTN</name>
<comment type="similarity">
    <text evidence="2">Belongs to the binding-protein-dependent transport system permease family. CysTW subfamily.</text>
</comment>
<dbReference type="EMBL" id="JAVHUY010000009">
    <property type="protein sequence ID" value="MDQ7905114.1"/>
    <property type="molecule type" value="Genomic_DNA"/>
</dbReference>
<dbReference type="PROSITE" id="PS50928">
    <property type="entry name" value="ABC_TM1"/>
    <property type="match status" value="1"/>
</dbReference>
<dbReference type="Proteomes" id="UP001230908">
    <property type="component" value="Unassembled WGS sequence"/>
</dbReference>
<keyword evidence="6 8" id="KW-1133">Transmembrane helix</keyword>
<dbReference type="InterPro" id="IPR000515">
    <property type="entry name" value="MetI-like"/>
</dbReference>
<evidence type="ECO:0000256" key="8">
    <source>
        <dbReference type="RuleBase" id="RU363032"/>
    </source>
</evidence>
<dbReference type="InterPro" id="IPR035906">
    <property type="entry name" value="MetI-like_sf"/>
</dbReference>
<dbReference type="CDD" id="cd06261">
    <property type="entry name" value="TM_PBP2"/>
    <property type="match status" value="1"/>
</dbReference>
<dbReference type="Gene3D" id="1.10.3720.10">
    <property type="entry name" value="MetI-like"/>
    <property type="match status" value="1"/>
</dbReference>
<dbReference type="SUPFAM" id="SSF161098">
    <property type="entry name" value="MetI-like"/>
    <property type="match status" value="1"/>
</dbReference>
<keyword evidence="5 8" id="KW-0812">Transmembrane</keyword>
<dbReference type="PANTHER" id="PTHR43848">
    <property type="entry name" value="PUTRESCINE TRANSPORT SYSTEM PERMEASE PROTEIN POTI"/>
    <property type="match status" value="1"/>
</dbReference>
<organism evidence="10 11">
    <name type="scientific">Phytohabitans maris</name>
    <dbReference type="NCBI Taxonomy" id="3071409"/>
    <lineage>
        <taxon>Bacteria</taxon>
        <taxon>Bacillati</taxon>
        <taxon>Actinomycetota</taxon>
        <taxon>Actinomycetes</taxon>
        <taxon>Micromonosporales</taxon>
        <taxon>Micromonosporaceae</taxon>
    </lineage>
</organism>
<comment type="subcellular location">
    <subcellularLocation>
        <location evidence="1 8">Cell membrane</location>
        <topology evidence="1 8">Multi-pass membrane protein</topology>
    </subcellularLocation>
</comment>
<protein>
    <submittedName>
        <fullName evidence="10">ABC transporter permease subunit</fullName>
    </submittedName>
</protein>
<evidence type="ECO:0000256" key="2">
    <source>
        <dbReference type="ARBA" id="ARBA00007069"/>
    </source>
</evidence>
<dbReference type="RefSeq" id="WP_308712388.1">
    <property type="nucleotide sequence ID" value="NZ_JAVHUY010000009.1"/>
</dbReference>
<evidence type="ECO:0000256" key="6">
    <source>
        <dbReference type="ARBA" id="ARBA00022989"/>
    </source>
</evidence>
<accession>A0ABU0ZDJ4</accession>
<evidence type="ECO:0000256" key="3">
    <source>
        <dbReference type="ARBA" id="ARBA00022448"/>
    </source>
</evidence>
<evidence type="ECO:0000256" key="1">
    <source>
        <dbReference type="ARBA" id="ARBA00004651"/>
    </source>
</evidence>
<comment type="caution">
    <text evidence="8">Lacks conserved residue(s) required for the propagation of feature annotation.</text>
</comment>
<gene>
    <name evidence="10" type="ORF">RB614_11335</name>
</gene>
<comment type="caution">
    <text evidence="10">The sequence shown here is derived from an EMBL/GenBank/DDBJ whole genome shotgun (WGS) entry which is preliminary data.</text>
</comment>
<evidence type="ECO:0000313" key="10">
    <source>
        <dbReference type="EMBL" id="MDQ7905114.1"/>
    </source>
</evidence>
<keyword evidence="7 8" id="KW-0472">Membrane</keyword>
<evidence type="ECO:0000256" key="5">
    <source>
        <dbReference type="ARBA" id="ARBA00022692"/>
    </source>
</evidence>
<keyword evidence="4" id="KW-1003">Cell membrane</keyword>
<dbReference type="PANTHER" id="PTHR43848:SF2">
    <property type="entry name" value="PUTRESCINE TRANSPORT SYSTEM PERMEASE PROTEIN POTI"/>
    <property type="match status" value="1"/>
</dbReference>
<evidence type="ECO:0000259" key="9">
    <source>
        <dbReference type="PROSITE" id="PS50928"/>
    </source>
</evidence>
<dbReference type="InterPro" id="IPR051789">
    <property type="entry name" value="Bact_Polyamine_Transport"/>
</dbReference>
<keyword evidence="11" id="KW-1185">Reference proteome</keyword>
<evidence type="ECO:0000256" key="7">
    <source>
        <dbReference type="ARBA" id="ARBA00023136"/>
    </source>
</evidence>
<feature type="domain" description="ABC transmembrane type-1" evidence="9">
    <location>
        <begin position="1"/>
        <end position="98"/>
    </location>
</feature>
<keyword evidence="3 8" id="KW-0813">Transport</keyword>
<sequence length="110" mass="11553">MAAFRSTLERAAQGLGASPVVAFRTTTLPIIAPAVLSAALFAFLTSFDNLLIALFMGGPSTKTLPVQIWNSVVMYVEPVIAAIGTVLVVGPLALVALATGLRRMSRSRTH</sequence>
<dbReference type="Pfam" id="PF00528">
    <property type="entry name" value="BPD_transp_1"/>
    <property type="match status" value="1"/>
</dbReference>
<proteinExistence type="inferred from homology"/>
<evidence type="ECO:0000313" key="11">
    <source>
        <dbReference type="Proteomes" id="UP001230908"/>
    </source>
</evidence>
<reference evidence="10 11" key="1">
    <citation type="submission" date="2023-08" db="EMBL/GenBank/DDBJ databases">
        <title>Phytohabitans sansha sp. nov., isolated from marine sediment.</title>
        <authorList>
            <person name="Zhao Y."/>
            <person name="Yi K."/>
        </authorList>
    </citation>
    <scope>NUCLEOTIDE SEQUENCE [LARGE SCALE GENOMIC DNA]</scope>
    <source>
        <strain evidence="10 11">ZYX-F-186</strain>
    </source>
</reference>